<evidence type="ECO:0000313" key="1">
    <source>
        <dbReference type="EMBL" id="ODN30434.1"/>
    </source>
</evidence>
<dbReference type="EMBL" id="LWAF01000006">
    <property type="protein sequence ID" value="ODN30434.1"/>
    <property type="molecule type" value="Genomic_DNA"/>
</dbReference>
<sequence>MIFERDKIFDTLEAIVDEYYERNNGLPITKEQMKKLAYECYYAYISNPENPREVTKKMVKLIEQTVDEE</sequence>
<dbReference type="STRING" id="1008305.A4H02_05215"/>
<reference evidence="2" key="1">
    <citation type="submission" date="2016-04" db="EMBL/GenBank/DDBJ databases">
        <title>The genome sequence project of a novel Fervidobacterium isolate from a hot spring in Thailand.</title>
        <authorList>
            <person name="Gonzalez J.M."/>
            <person name="Cuecas A."/>
            <person name="Kanoksilapatham W."/>
        </authorList>
    </citation>
    <scope>NUCLEOTIDE SEQUENCE [LARGE SCALE GENOMIC DNA]</scope>
    <source>
        <strain evidence="2">FC2004</strain>
    </source>
</reference>
<keyword evidence="2" id="KW-1185">Reference proteome</keyword>
<dbReference type="AlphaFoldDB" id="A0A1E3G2C1"/>
<protein>
    <submittedName>
        <fullName evidence="1">Uncharacterized protein</fullName>
    </submittedName>
</protein>
<organism evidence="1 2">
    <name type="scientific">Fervidobacterium thailandense</name>
    <dbReference type="NCBI Taxonomy" id="1008305"/>
    <lineage>
        <taxon>Bacteria</taxon>
        <taxon>Thermotogati</taxon>
        <taxon>Thermotogota</taxon>
        <taxon>Thermotogae</taxon>
        <taxon>Thermotogales</taxon>
        <taxon>Fervidobacteriaceae</taxon>
        <taxon>Fervidobacterium</taxon>
    </lineage>
</organism>
<name>A0A1E3G2C1_9BACT</name>
<gene>
    <name evidence="1" type="ORF">A4H02_05215</name>
</gene>
<dbReference type="RefSeq" id="WP_069293117.1">
    <property type="nucleotide sequence ID" value="NZ_CP140110.1"/>
</dbReference>
<accession>A0A1E3G2C1</accession>
<dbReference type="Proteomes" id="UP000094570">
    <property type="component" value="Unassembled WGS sequence"/>
</dbReference>
<evidence type="ECO:0000313" key="2">
    <source>
        <dbReference type="Proteomes" id="UP000094570"/>
    </source>
</evidence>
<comment type="caution">
    <text evidence="1">The sequence shown here is derived from an EMBL/GenBank/DDBJ whole genome shotgun (WGS) entry which is preliminary data.</text>
</comment>
<proteinExistence type="predicted"/>